<evidence type="ECO:0000256" key="1">
    <source>
        <dbReference type="ARBA" id="ARBA00005860"/>
    </source>
</evidence>
<feature type="active site" evidence="8">
    <location>
        <position position="299"/>
    </location>
</feature>
<dbReference type="AlphaFoldDB" id="A0A074Z4H9"/>
<evidence type="ECO:0000256" key="9">
    <source>
        <dbReference type="PIRSR" id="PIRSR601577-2"/>
    </source>
</evidence>
<gene>
    <name evidence="11" type="ORF">T265_09841</name>
</gene>
<dbReference type="Pfam" id="PF01457">
    <property type="entry name" value="Peptidase_M8"/>
    <property type="match status" value="1"/>
</dbReference>
<dbReference type="GO" id="GO:0007155">
    <property type="term" value="P:cell adhesion"/>
    <property type="evidence" value="ECO:0007669"/>
    <property type="project" value="InterPro"/>
</dbReference>
<dbReference type="GO" id="GO:0046872">
    <property type="term" value="F:metal ion binding"/>
    <property type="evidence" value="ECO:0007669"/>
    <property type="project" value="UniProtKB-KW"/>
</dbReference>
<keyword evidence="2 10" id="KW-0645">Protease</keyword>
<evidence type="ECO:0000313" key="11">
    <source>
        <dbReference type="EMBL" id="KER21973.1"/>
    </source>
</evidence>
<dbReference type="CTD" id="20324009"/>
<dbReference type="GeneID" id="20324009"/>
<dbReference type="Gene3D" id="3.90.132.10">
    <property type="entry name" value="Leishmanolysin , domain 2"/>
    <property type="match status" value="1"/>
</dbReference>
<keyword evidence="6 9" id="KW-0482">Metalloprotease</keyword>
<keyword evidence="12" id="KW-1185">Reference proteome</keyword>
<evidence type="ECO:0000256" key="5">
    <source>
        <dbReference type="ARBA" id="ARBA00022833"/>
    </source>
</evidence>
<dbReference type="GO" id="GO:0004222">
    <property type="term" value="F:metalloendopeptidase activity"/>
    <property type="evidence" value="ECO:0007669"/>
    <property type="project" value="UniProtKB-UniRule"/>
</dbReference>
<keyword evidence="3 9" id="KW-0479">Metal-binding</keyword>
<dbReference type="PANTHER" id="PTHR10942:SF0">
    <property type="entry name" value="LEISHMANOLYSIN-LIKE PEPTIDASE"/>
    <property type="match status" value="1"/>
</dbReference>
<dbReference type="SUPFAM" id="SSF55486">
    <property type="entry name" value="Metalloproteases ('zincins'), catalytic domain"/>
    <property type="match status" value="2"/>
</dbReference>
<protein>
    <recommendedName>
        <fullName evidence="7 10">Leishmanolysin-like peptidase</fullName>
        <ecNumber evidence="10">3.4.24.-</ecNumber>
    </recommendedName>
</protein>
<dbReference type="Proteomes" id="UP000054324">
    <property type="component" value="Unassembled WGS sequence"/>
</dbReference>
<keyword evidence="4 10" id="KW-0378">Hydrolase</keyword>
<evidence type="ECO:0000256" key="7">
    <source>
        <dbReference type="ARBA" id="ARBA00039717"/>
    </source>
</evidence>
<dbReference type="GO" id="GO:0005737">
    <property type="term" value="C:cytoplasm"/>
    <property type="evidence" value="ECO:0007669"/>
    <property type="project" value="TreeGrafter"/>
</dbReference>
<evidence type="ECO:0000256" key="3">
    <source>
        <dbReference type="ARBA" id="ARBA00022723"/>
    </source>
</evidence>
<evidence type="ECO:0000313" key="12">
    <source>
        <dbReference type="Proteomes" id="UP000054324"/>
    </source>
</evidence>
<comment type="cofactor">
    <cofactor evidence="9 10">
        <name>Zn(2+)</name>
        <dbReference type="ChEBI" id="CHEBI:29105"/>
    </cofactor>
    <text evidence="9 10">Binds 1 zinc ion per subunit.</text>
</comment>
<proteinExistence type="inferred from homology"/>
<feature type="binding site" evidence="9">
    <location>
        <position position="405"/>
    </location>
    <ligand>
        <name>Zn(2+)</name>
        <dbReference type="ChEBI" id="CHEBI:29105"/>
        <note>catalytic</note>
    </ligand>
</feature>
<dbReference type="EMBL" id="KL596928">
    <property type="protein sequence ID" value="KER21973.1"/>
    <property type="molecule type" value="Genomic_DNA"/>
</dbReference>
<dbReference type="Gene3D" id="3.10.170.20">
    <property type="match status" value="1"/>
</dbReference>
<dbReference type="Gene3D" id="2.10.55.10">
    <property type="entry name" value="Leishmanolysin domain 3"/>
    <property type="match status" value="1"/>
</dbReference>
<dbReference type="GO" id="GO:0016020">
    <property type="term" value="C:membrane"/>
    <property type="evidence" value="ECO:0007669"/>
    <property type="project" value="InterPro"/>
</dbReference>
<reference evidence="11 12" key="1">
    <citation type="submission" date="2013-11" db="EMBL/GenBank/DDBJ databases">
        <title>Opisthorchis viverrini - life in the bile duct.</title>
        <authorList>
            <person name="Young N.D."/>
            <person name="Nagarajan N."/>
            <person name="Lin S.J."/>
            <person name="Korhonen P.K."/>
            <person name="Jex A.R."/>
            <person name="Hall R.S."/>
            <person name="Safavi-Hemami H."/>
            <person name="Kaewkong W."/>
            <person name="Bertrand D."/>
            <person name="Gao S."/>
            <person name="Seet Q."/>
            <person name="Wongkham S."/>
            <person name="Teh B.T."/>
            <person name="Wongkham C."/>
            <person name="Intapan P.M."/>
            <person name="Maleewong W."/>
            <person name="Yang X."/>
            <person name="Hu M."/>
            <person name="Wang Z."/>
            <person name="Hofmann A."/>
            <person name="Sternberg P.W."/>
            <person name="Tan P."/>
            <person name="Wang J."/>
            <person name="Gasser R.B."/>
        </authorList>
    </citation>
    <scope>NUCLEOTIDE SEQUENCE [LARGE SCALE GENOMIC DNA]</scope>
</reference>
<evidence type="ECO:0000256" key="6">
    <source>
        <dbReference type="ARBA" id="ARBA00023049"/>
    </source>
</evidence>
<dbReference type="EC" id="3.4.24.-" evidence="10"/>
<dbReference type="OrthoDB" id="527990at2759"/>
<organism evidence="11 12">
    <name type="scientific">Opisthorchis viverrini</name>
    <name type="common">Southeast Asian liver fluke</name>
    <dbReference type="NCBI Taxonomy" id="6198"/>
    <lineage>
        <taxon>Eukaryota</taxon>
        <taxon>Metazoa</taxon>
        <taxon>Spiralia</taxon>
        <taxon>Lophotrochozoa</taxon>
        <taxon>Platyhelminthes</taxon>
        <taxon>Trematoda</taxon>
        <taxon>Digenea</taxon>
        <taxon>Opisthorchiida</taxon>
        <taxon>Opisthorchiata</taxon>
        <taxon>Opisthorchiidae</taxon>
        <taxon>Opisthorchis</taxon>
    </lineage>
</organism>
<sequence>MHVNSEFLSVGSLRITPYYTLAFENAAQSAALKTQFVEPAIAYWSKALEAKSPISDVLSFARQCNGGLSRKAVDIDGVERSFCTYGCKAQSMCYTEPIPDEYLDQCLEIINGTPQRTGYAGAGLPNTDMLILVDASATSTCDGVVLAYATTCQLEVTLDRPKKGETGRKLSKSFQKPSEKCIRSIHVSRNPEYRTNRNMRRLGRRSPRVFVNFIFHLKPNWTDSVKYIDCIYRLHIDWVFTVDSTESLIYDILSSCRKDETPAITQLLRPVLGYINLCPSSIGFNYPDIKIVYSAILHELGHALGFSSLLYAFMRDTDGNPRTPRDPNTNLPNLGRTDHGTFRAASSTIDIVNREWKAAFGTFSLSVWTLKTPHVLGYARTHFDCPTLDGVDLENEGGSGTAISHFEKRIGNNDLMTGSIEQLLVPSPLTLSFFQDTGWYNVDMSRAADWKWGKGLGCTFVQKSCYEFMESRTREQSIRPWCAEPPAGQTECLSYDNAFGQCDLRMHSSILEAEYQYFRQLPNVPTSMVPYYGGKHSLMDRCPFIRFSCSSTLGLILTLEGKSFQCPLEGGTIQIDTVGTYFYLTGKANCPPCSTACNDCPEAQAITTSPDAAPAEIPCGSRTLRSSDEFIIHAVISAAALTVSEFI</sequence>
<comment type="similarity">
    <text evidence="1 10">Belongs to the peptidase M8 family.</text>
</comment>
<keyword evidence="5 9" id="KW-0862">Zinc</keyword>
<dbReference type="KEGG" id="ovi:T265_09841"/>
<dbReference type="PANTHER" id="PTHR10942">
    <property type="entry name" value="LEISHMANOLYSIN-LIKE PEPTIDASE"/>
    <property type="match status" value="1"/>
</dbReference>
<feature type="binding site" evidence="9">
    <location>
        <position position="298"/>
    </location>
    <ligand>
        <name>Zn(2+)</name>
        <dbReference type="ChEBI" id="CHEBI:29105"/>
        <note>catalytic</note>
    </ligand>
</feature>
<name>A0A074Z4H9_OPIVI</name>
<feature type="binding site" evidence="9">
    <location>
        <position position="302"/>
    </location>
    <ligand>
        <name>Zn(2+)</name>
        <dbReference type="ChEBI" id="CHEBI:29105"/>
        <note>catalytic</note>
    </ligand>
</feature>
<dbReference type="FunFam" id="3.90.132.10:FF:000001">
    <property type="entry name" value="leishmanolysin-like peptidase isoform X2"/>
    <property type="match status" value="1"/>
</dbReference>
<evidence type="ECO:0000256" key="2">
    <source>
        <dbReference type="ARBA" id="ARBA00022670"/>
    </source>
</evidence>
<evidence type="ECO:0000256" key="10">
    <source>
        <dbReference type="RuleBase" id="RU366077"/>
    </source>
</evidence>
<evidence type="ECO:0000256" key="8">
    <source>
        <dbReference type="PIRSR" id="PIRSR601577-1"/>
    </source>
</evidence>
<dbReference type="GO" id="GO:0006508">
    <property type="term" value="P:proteolysis"/>
    <property type="evidence" value="ECO:0007669"/>
    <property type="project" value="UniProtKB-KW"/>
</dbReference>
<accession>A0A074Z4H9</accession>
<dbReference type="InterPro" id="IPR001577">
    <property type="entry name" value="Peptidase_M8"/>
</dbReference>
<evidence type="ECO:0000256" key="4">
    <source>
        <dbReference type="ARBA" id="ARBA00022801"/>
    </source>
</evidence>
<dbReference type="RefSeq" id="XP_009174291.1">
    <property type="nucleotide sequence ID" value="XM_009176027.1"/>
</dbReference>